<organism evidence="2 3">
    <name type="scientific">Malikia spinosa</name>
    <dbReference type="NCBI Taxonomy" id="86180"/>
    <lineage>
        <taxon>Bacteria</taxon>
        <taxon>Pseudomonadati</taxon>
        <taxon>Pseudomonadota</taxon>
        <taxon>Betaproteobacteria</taxon>
        <taxon>Burkholderiales</taxon>
        <taxon>Comamonadaceae</taxon>
        <taxon>Malikia</taxon>
    </lineage>
</organism>
<dbReference type="RefSeq" id="WP_105730148.1">
    <property type="nucleotide sequence ID" value="NZ_PVLR01000034.1"/>
</dbReference>
<sequence>MAELPRIGSRKARATASLTLEDLASWVPVDEDALSPERRSLFLKRKQAIRMYVAHASEAELKAATGLTIPVVYRLIANRCLAQHEDGTLLGWRGALPFFRIHGYERKAGIHIHPGSGGAVGALGWLFASESGREIEARFRQQILARPAALAGARRSKQELFQWFIKELRSLGYERRGEWPFNVQRLGYVTIGRFIDKVYSEDPVRARQLLGGQQAVRKARAGDGTRRPELQGFDRVECDAHKLDARMVVMVPSPHGGYEPRTIHRLWVIVIIEVASRAVLGYFLSLHRECGAEDVLRAIKCALSPWSPRKLQFSQHAYVPEAGLPSARHPRYLGACWNEFSVDGAMANVCARVEQPLREVVGATVLKPQDPASYTSRRSTDDRPFIESFFKHLAQGGFHRLSTTTGSSPLDRRGNDPDRAAQATQFQLEYAEELLDTLIANYNATPHSGLGYRSPLAQLDFICNERDAPIRQADPMQVRRMVGIRRLCTLHGGANTGRRPHFNFANARYSAEWLCLRPDLVGQDFWLQIEDEDDARWATVSTQQGLFLGAVRAAPPWHLTPHTLYMRQAIRSLDKRRLLYLSSQCDAVEELIRYAEHSADKKLQPHPAYLEARRVLQSHADKLRDEDLIAQPREDGPPEAAAPEAGSATETGQPRRKLPPMQMAKTW</sequence>
<dbReference type="EMBL" id="PVLR01000034">
    <property type="protein sequence ID" value="PRD68307.1"/>
    <property type="molecule type" value="Genomic_DNA"/>
</dbReference>
<gene>
    <name evidence="2" type="ORF">C6P61_11890</name>
</gene>
<reference evidence="2 3" key="1">
    <citation type="submission" date="2018-03" db="EMBL/GenBank/DDBJ databases">
        <title>Comparative genomics illustrates the genes involved in a hyperalkaliphilic mechanisms of Serpentinomonas isolated from highly-alkaline calcium-rich serpentinized springs.</title>
        <authorList>
            <person name="Suzuki S."/>
            <person name="Ishii S."/>
            <person name="Walworth N."/>
            <person name="Bird L."/>
            <person name="Kuenen J.G."/>
            <person name="Nealson K.H."/>
        </authorList>
    </citation>
    <scope>NUCLEOTIDE SEQUENCE [LARGE SCALE GENOMIC DNA]</scope>
    <source>
        <strain evidence="2 3">83</strain>
    </source>
</reference>
<dbReference type="Gene3D" id="3.30.420.10">
    <property type="entry name" value="Ribonuclease H-like superfamily/Ribonuclease H"/>
    <property type="match status" value="1"/>
</dbReference>
<feature type="region of interest" description="Disordered" evidence="1">
    <location>
        <begin position="626"/>
        <end position="667"/>
    </location>
</feature>
<accession>A0A2S9KCW8</accession>
<dbReference type="InterPro" id="IPR036397">
    <property type="entry name" value="RNaseH_sf"/>
</dbReference>
<dbReference type="AlphaFoldDB" id="A0A2S9KCW8"/>
<protein>
    <recommendedName>
        <fullName evidence="4">Integrase catalytic domain-containing protein</fullName>
    </recommendedName>
</protein>
<evidence type="ECO:0000313" key="3">
    <source>
        <dbReference type="Proteomes" id="UP000238326"/>
    </source>
</evidence>
<dbReference type="InterPro" id="IPR012337">
    <property type="entry name" value="RNaseH-like_sf"/>
</dbReference>
<feature type="compositionally biased region" description="Low complexity" evidence="1">
    <location>
        <begin position="638"/>
        <end position="652"/>
    </location>
</feature>
<keyword evidence="3" id="KW-1185">Reference proteome</keyword>
<dbReference type="SUPFAM" id="SSF53098">
    <property type="entry name" value="Ribonuclease H-like"/>
    <property type="match status" value="1"/>
</dbReference>
<proteinExistence type="predicted"/>
<dbReference type="Proteomes" id="UP000238326">
    <property type="component" value="Unassembled WGS sequence"/>
</dbReference>
<evidence type="ECO:0008006" key="4">
    <source>
        <dbReference type="Google" id="ProtNLM"/>
    </source>
</evidence>
<name>A0A2S9KCW8_9BURK</name>
<feature type="compositionally biased region" description="Basic and acidic residues" evidence="1">
    <location>
        <begin position="626"/>
        <end position="636"/>
    </location>
</feature>
<evidence type="ECO:0000313" key="2">
    <source>
        <dbReference type="EMBL" id="PRD68307.1"/>
    </source>
</evidence>
<dbReference type="GO" id="GO:0003676">
    <property type="term" value="F:nucleic acid binding"/>
    <property type="evidence" value="ECO:0007669"/>
    <property type="project" value="InterPro"/>
</dbReference>
<evidence type="ECO:0000256" key="1">
    <source>
        <dbReference type="SAM" id="MobiDB-lite"/>
    </source>
</evidence>
<comment type="caution">
    <text evidence="2">The sequence shown here is derived from an EMBL/GenBank/DDBJ whole genome shotgun (WGS) entry which is preliminary data.</text>
</comment>